<protein>
    <submittedName>
        <fullName evidence="1">Uncharacterized protein</fullName>
    </submittedName>
</protein>
<evidence type="ECO:0000313" key="1">
    <source>
        <dbReference type="EMBL" id="MBT2988794.1"/>
    </source>
</evidence>
<accession>A0A944M9R3</accession>
<dbReference type="Proteomes" id="UP000770889">
    <property type="component" value="Unassembled WGS sequence"/>
</dbReference>
<gene>
    <name evidence="1" type="ORF">KME65_07485</name>
</gene>
<comment type="caution">
    <text evidence="1">The sequence shown here is derived from an EMBL/GenBank/DDBJ whole genome shotgun (WGS) entry which is preliminary data.</text>
</comment>
<dbReference type="EMBL" id="JAHHGM010000005">
    <property type="protein sequence ID" value="MBT2988794.1"/>
    <property type="molecule type" value="Genomic_DNA"/>
</dbReference>
<sequence length="111" mass="12799">MIKLIVKGWSDESSWIGDDRWSQFDYCQRLSHCTYLRGVALHGAARALLMKEHLELELVSSERAEALIFTLESLGAHFEIRQPRREKVVSLDLFRRAAGERVPTRFIAGVR</sequence>
<organism evidence="1 2">
    <name type="scientific">Candidatus Thiodiazotropha taylori</name>
    <dbReference type="NCBI Taxonomy" id="2792791"/>
    <lineage>
        <taxon>Bacteria</taxon>
        <taxon>Pseudomonadati</taxon>
        <taxon>Pseudomonadota</taxon>
        <taxon>Gammaproteobacteria</taxon>
        <taxon>Chromatiales</taxon>
        <taxon>Sedimenticolaceae</taxon>
        <taxon>Candidatus Thiodiazotropha</taxon>
    </lineage>
</organism>
<dbReference type="AlphaFoldDB" id="A0A944M9R3"/>
<evidence type="ECO:0000313" key="2">
    <source>
        <dbReference type="Proteomes" id="UP000770889"/>
    </source>
</evidence>
<name>A0A944M9R3_9GAMM</name>
<reference evidence="1 2" key="1">
    <citation type="submission" date="2021-05" db="EMBL/GenBank/DDBJ databases">
        <title>Genetic and Functional Diversity in Clade A Lucinid endosymbionts from the Bahamas.</title>
        <authorList>
            <person name="Giani N.M."/>
            <person name="Engel A.S."/>
            <person name="Campbell B.J."/>
        </authorList>
    </citation>
    <scope>NUCLEOTIDE SEQUENCE [LARGE SCALE GENOMIC DNA]</scope>
    <source>
        <strain evidence="1">LUC16012Gg_MoonRockCtena</strain>
    </source>
</reference>
<proteinExistence type="predicted"/>